<dbReference type="EMBL" id="JBHLWV010000002">
    <property type="protein sequence ID" value="MFC0313386.1"/>
    <property type="molecule type" value="Genomic_DNA"/>
</dbReference>
<dbReference type="Proteomes" id="UP001589783">
    <property type="component" value="Unassembled WGS sequence"/>
</dbReference>
<gene>
    <name evidence="2" type="ORF">ACFFJD_00745</name>
</gene>
<evidence type="ECO:0000313" key="2">
    <source>
        <dbReference type="EMBL" id="MFC0313386.1"/>
    </source>
</evidence>
<comment type="caution">
    <text evidence="2">The sequence shown here is derived from an EMBL/GenBank/DDBJ whole genome shotgun (WGS) entry which is preliminary data.</text>
</comment>
<feature type="transmembrane region" description="Helical" evidence="1">
    <location>
        <begin position="6"/>
        <end position="25"/>
    </location>
</feature>
<dbReference type="RefSeq" id="WP_382359426.1">
    <property type="nucleotide sequence ID" value="NZ_JBHLWV010000002.1"/>
</dbReference>
<reference evidence="2 3" key="1">
    <citation type="submission" date="2024-09" db="EMBL/GenBank/DDBJ databases">
        <authorList>
            <person name="Sun Q."/>
            <person name="Mori K."/>
        </authorList>
    </citation>
    <scope>NUCLEOTIDE SEQUENCE [LARGE SCALE GENOMIC DNA]</scope>
    <source>
        <strain evidence="2 3">CCM 7957</strain>
    </source>
</reference>
<evidence type="ECO:0000313" key="3">
    <source>
        <dbReference type="Proteomes" id="UP001589783"/>
    </source>
</evidence>
<keyword evidence="1" id="KW-0472">Membrane</keyword>
<keyword evidence="1" id="KW-1133">Transmembrane helix</keyword>
<name>A0ABV6H3F1_9ACTN</name>
<protein>
    <recommendedName>
        <fullName evidence="4">DUF2721 domain-containing protein</fullName>
    </recommendedName>
</protein>
<feature type="transmembrane region" description="Helical" evidence="1">
    <location>
        <begin position="110"/>
        <end position="133"/>
    </location>
</feature>
<accession>A0ABV6H3F1</accession>
<evidence type="ECO:0000256" key="1">
    <source>
        <dbReference type="SAM" id="Phobius"/>
    </source>
</evidence>
<evidence type="ECO:0008006" key="4">
    <source>
        <dbReference type="Google" id="ProtNLM"/>
    </source>
</evidence>
<organism evidence="2 3">
    <name type="scientific">Gordonia phosphorivorans</name>
    <dbReference type="NCBI Taxonomy" id="1056982"/>
    <lineage>
        <taxon>Bacteria</taxon>
        <taxon>Bacillati</taxon>
        <taxon>Actinomycetota</taxon>
        <taxon>Actinomycetes</taxon>
        <taxon>Mycobacteriales</taxon>
        <taxon>Gordoniaceae</taxon>
        <taxon>Gordonia</taxon>
    </lineage>
</organism>
<sequence length="157" mass="16947">MNTPAIIAALGLLSAVLTTLAYVRYRQRESSSLLRNVELARGLRELADGDPVRLASVDEFEVGLYQRLFYLSSVGPRARSAAWALIAALLAATAALLFDSLDGAAADVFWIVSLILTFCFGIAVIVYTALALYAAATTPRVSFDDSYDTEEDEADAF</sequence>
<proteinExistence type="predicted"/>
<keyword evidence="3" id="KW-1185">Reference proteome</keyword>
<feature type="transmembrane region" description="Helical" evidence="1">
    <location>
        <begin position="81"/>
        <end position="98"/>
    </location>
</feature>
<keyword evidence="1" id="KW-0812">Transmembrane</keyword>